<feature type="transmembrane region" description="Helical" evidence="3">
    <location>
        <begin position="202"/>
        <end position="222"/>
    </location>
</feature>
<feature type="transmembrane region" description="Helical" evidence="3">
    <location>
        <begin position="313"/>
        <end position="330"/>
    </location>
</feature>
<feature type="transmembrane region" description="Helical" evidence="3">
    <location>
        <begin position="12"/>
        <end position="35"/>
    </location>
</feature>
<keyword evidence="3" id="KW-0472">Membrane</keyword>
<dbReference type="SMART" id="SM00672">
    <property type="entry name" value="CAP10"/>
    <property type="match status" value="1"/>
</dbReference>
<dbReference type="InterPro" id="IPR051091">
    <property type="entry name" value="O-Glucosyltr/Glycosyltrsf_90"/>
</dbReference>
<keyword evidence="3" id="KW-0812">Transmembrane</keyword>
<feature type="transmembrane region" description="Helical" evidence="3">
    <location>
        <begin position="409"/>
        <end position="427"/>
    </location>
</feature>
<feature type="transmembrane region" description="Helical" evidence="3">
    <location>
        <begin position="281"/>
        <end position="301"/>
    </location>
</feature>
<feature type="transmembrane region" description="Helical" evidence="3">
    <location>
        <begin position="41"/>
        <end position="60"/>
    </location>
</feature>
<evidence type="ECO:0000313" key="5">
    <source>
        <dbReference type="EMBL" id="EYE91508.1"/>
    </source>
</evidence>
<gene>
    <name evidence="5" type="ORF">EURHEDRAFT_464860</name>
</gene>
<dbReference type="AlphaFoldDB" id="A0A017S3B3"/>
<sequence>MVSLTADTGLKASVGVFFLSCTFLTTTYDTTFVFADRPLSSIVFVCLLSGISLVILGRFFHHIPTPKSLSHKNRYSVIPLVEPGESPLGERPLSPGSPIGGLPILKSLKYGKWIRIAAVSAICCIRVEIYRRVTIRIECAPTGYTHAIPFLVSLFDYWRNQRSRPNGQRSSDDFGGEPPTEHLCKITALFKRLYLYLGRTRIRYVIPTALLMVGGIITSSFHNGRESTYICPFISGLGPQLRALRVFSAILDSVILIVAAEMFRDGIRTPEGKRKQSPISWGYCLLGVASFWSVTGIWLARRNHIPILDPDTRYFRSLFGQASLVVFSLVSASHLLVYYGVVGISTMAGFITGYFTWASALFNGQEPFPFIPPSHAFMALATIFLGAMLFLCVRTASREEQKSLWGYNIFMRILISIMAGIGLILIFKQPAAGSLHPIDLLIYDGRAHHKTWLSQARGSKNLAGAVQEYRRRYNQHPPPGFDKWYEYATKRSSVIIDDFDQIYEDLLPFRALPPERLRSLTHEVATNPFNDVGAIAIRNGSVNLQVEIKPTHRWMVEGAAQIIEPFSQYLPDMDLVFNLNDEPRVAVPWDKATQLKSQGKYQSFITESNLVKEWSADRDAGWGALDPADQTGFTMFTDFSWQNIYDRYASVVCPPSSKARTQRIWDRHGICLSCIRPHSMGQFPVDWNIASDICHQPDLIWLHGFMLSPASLKVSQDLAPVFSQSKISGFNDILFPSPWNYVDKVKYEPSKEFPDPEYTNKENTLFWIGSTSEGVSRKGEWKGMPRQRLTHLVQNNTNQVSVLLPSQDPDSYSYQIMPSHAPTEKLGLSVNIHLSDVVRCDDCGEQLDEMHTAEHVEFQSHWNYRYLVDLDGAGFSGRFLSFLRSNSIPFKTGLFRQWLDSRVTSWLHFVPLDIRLHDVWSTLAYFAGVNVSVTDPVSGKEKVLMEPHDLQGKWIAEEGRKWANKALRKEDMEIYLFRLLLEWGRLTDDKRDVLGFKI</sequence>
<dbReference type="InterPro" id="IPR006598">
    <property type="entry name" value="CAP10"/>
</dbReference>
<dbReference type="STRING" id="1388766.A0A017S3B3"/>
<dbReference type="PANTHER" id="PTHR12203:SF35">
    <property type="entry name" value="PROTEIN O-GLUCOSYLTRANSFERASE 1"/>
    <property type="match status" value="1"/>
</dbReference>
<dbReference type="OrthoDB" id="541052at2759"/>
<keyword evidence="3" id="KW-1133">Transmembrane helix</keyword>
<evidence type="ECO:0000256" key="2">
    <source>
        <dbReference type="ARBA" id="ARBA00022679"/>
    </source>
</evidence>
<feature type="domain" description="Glycosyl transferase CAP10" evidence="4">
    <location>
        <begin position="695"/>
        <end position="990"/>
    </location>
</feature>
<keyword evidence="2" id="KW-0808">Transferase</keyword>
<feature type="transmembrane region" description="Helical" evidence="3">
    <location>
        <begin position="377"/>
        <end position="397"/>
    </location>
</feature>
<keyword evidence="6" id="KW-1185">Reference proteome</keyword>
<dbReference type="GO" id="GO:0016740">
    <property type="term" value="F:transferase activity"/>
    <property type="evidence" value="ECO:0007669"/>
    <property type="project" value="UniProtKB-KW"/>
</dbReference>
<feature type="transmembrane region" description="Helical" evidence="3">
    <location>
        <begin position="337"/>
        <end position="357"/>
    </location>
</feature>
<dbReference type="HOGENOM" id="CLU_005027_1_0_1"/>
<comment type="similarity">
    <text evidence="1">Belongs to the glycosyltransferase 90 family.</text>
</comment>
<dbReference type="PANTHER" id="PTHR12203">
    <property type="entry name" value="KDEL LYS-ASP-GLU-LEU CONTAINING - RELATED"/>
    <property type="match status" value="1"/>
</dbReference>
<evidence type="ECO:0000256" key="3">
    <source>
        <dbReference type="SAM" id="Phobius"/>
    </source>
</evidence>
<dbReference type="EMBL" id="KK088444">
    <property type="protein sequence ID" value="EYE91508.1"/>
    <property type="molecule type" value="Genomic_DNA"/>
</dbReference>
<evidence type="ECO:0000259" key="4">
    <source>
        <dbReference type="SMART" id="SM00672"/>
    </source>
</evidence>
<feature type="transmembrane region" description="Helical" evidence="3">
    <location>
        <begin position="242"/>
        <end position="260"/>
    </location>
</feature>
<name>A0A017S3B3_ASPRC</name>
<protein>
    <recommendedName>
        <fullName evidence="4">Glycosyl transferase CAP10 domain-containing protein</fullName>
    </recommendedName>
</protein>
<dbReference type="GeneID" id="63700115"/>
<proteinExistence type="inferred from homology"/>
<evidence type="ECO:0000313" key="6">
    <source>
        <dbReference type="Proteomes" id="UP000019804"/>
    </source>
</evidence>
<reference evidence="6" key="1">
    <citation type="journal article" date="2014" name="Nat. Commun.">
        <title>Genomic adaptations of the halophilic Dead Sea filamentous fungus Eurotium rubrum.</title>
        <authorList>
            <person name="Kis-Papo T."/>
            <person name="Weig A.R."/>
            <person name="Riley R."/>
            <person name="Persoh D."/>
            <person name="Salamov A."/>
            <person name="Sun H."/>
            <person name="Lipzen A."/>
            <person name="Wasser S.P."/>
            <person name="Rambold G."/>
            <person name="Grigoriev I.V."/>
            <person name="Nevo E."/>
        </authorList>
    </citation>
    <scope>NUCLEOTIDE SEQUENCE [LARGE SCALE GENOMIC DNA]</scope>
    <source>
        <strain evidence="6">CBS 135680</strain>
    </source>
</reference>
<organism evidence="5 6">
    <name type="scientific">Aspergillus ruber (strain CBS 135680)</name>
    <dbReference type="NCBI Taxonomy" id="1388766"/>
    <lineage>
        <taxon>Eukaryota</taxon>
        <taxon>Fungi</taxon>
        <taxon>Dikarya</taxon>
        <taxon>Ascomycota</taxon>
        <taxon>Pezizomycotina</taxon>
        <taxon>Eurotiomycetes</taxon>
        <taxon>Eurotiomycetidae</taxon>
        <taxon>Eurotiales</taxon>
        <taxon>Aspergillaceae</taxon>
        <taxon>Aspergillus</taxon>
        <taxon>Aspergillus subgen. Aspergillus</taxon>
    </lineage>
</organism>
<accession>A0A017S3B3</accession>
<evidence type="ECO:0000256" key="1">
    <source>
        <dbReference type="ARBA" id="ARBA00010118"/>
    </source>
</evidence>
<dbReference type="Proteomes" id="UP000019804">
    <property type="component" value="Unassembled WGS sequence"/>
</dbReference>
<dbReference type="RefSeq" id="XP_040635198.1">
    <property type="nucleotide sequence ID" value="XM_040784991.1"/>
</dbReference>